<keyword evidence="5" id="KW-0830">Ubiquinone</keyword>
<keyword evidence="5" id="KW-0874">Quinone</keyword>
<sequence>MIQDLIVYLIFMGYAIAVMAGVATIFTWVERKQSAIMADRIGANRCYLRIPFTNVKIVAWGLIHGIADGSKMLLKENFTPTTYDRFCYNLAPWLALAPVLLVFSAIPFGGTLVPGKLIDPASFPQLSQIMVNFFGDKSYVMQVARLDAGILVILAISGIGILGTMLAGWSSNNKFSLLGAARAASQMISYEVSMGLALISLVVTYGTLDLNDMVVWQSGLLFGVLPAWGIILQPLAFVLFLTACIAENKRVPFDLPECESELVSGYFTEYTAMKMGIFMLSEFIEIVVVSALLVTVFLGGYNLPYLTDAGFVLPMGKTIALSHATVVLVQIVTFLVKVFLIGCFQIQIRWSVPRFRYDQLMRFGWKFLLPLAALNLVATACVRWFTLKG</sequence>
<dbReference type="PANTHER" id="PTHR11432">
    <property type="entry name" value="NADH DEHYDROGENASE SUBUNIT 1"/>
    <property type="match status" value="1"/>
</dbReference>
<evidence type="ECO:0000313" key="9">
    <source>
        <dbReference type="EMBL" id="ABL00780.1"/>
    </source>
</evidence>
<evidence type="ECO:0000256" key="6">
    <source>
        <dbReference type="RuleBase" id="RU000471"/>
    </source>
</evidence>
<dbReference type="KEGG" id="ppd:Ppro_0635"/>
<dbReference type="GO" id="GO:0003954">
    <property type="term" value="F:NADH dehydrogenase activity"/>
    <property type="evidence" value="ECO:0007669"/>
    <property type="project" value="TreeGrafter"/>
</dbReference>
<dbReference type="EMBL" id="CP000482">
    <property type="protein sequence ID" value="ABK98266.1"/>
    <property type="molecule type" value="Genomic_DNA"/>
</dbReference>
<evidence type="ECO:0000313" key="8">
    <source>
        <dbReference type="EMBL" id="ABK99245.1"/>
    </source>
</evidence>
<dbReference type="GO" id="GO:0005886">
    <property type="term" value="C:plasma membrane"/>
    <property type="evidence" value="ECO:0007669"/>
    <property type="project" value="UniProtKB-SubCell"/>
</dbReference>
<dbReference type="KEGG" id="ppd:Ppro_1630"/>
<keyword evidence="3 5" id="KW-1133">Transmembrane helix</keyword>
<dbReference type="KEGG" id="ppd:Ppro_3186"/>
<dbReference type="EMBL" id="CP000482">
    <property type="protein sequence ID" value="ABL00780.1"/>
    <property type="molecule type" value="Genomic_DNA"/>
</dbReference>
<dbReference type="eggNOG" id="COG1005">
    <property type="taxonomic scope" value="Bacteria"/>
</dbReference>
<keyword evidence="2 5" id="KW-0812">Transmembrane</keyword>
<keyword evidence="10" id="KW-1185">Reference proteome</keyword>
<comment type="catalytic activity">
    <reaction evidence="5">
        <text>a quinone + NADH + 5 H(+)(in) = a quinol + NAD(+) + 4 H(+)(out)</text>
        <dbReference type="Rhea" id="RHEA:57888"/>
        <dbReference type="ChEBI" id="CHEBI:15378"/>
        <dbReference type="ChEBI" id="CHEBI:24646"/>
        <dbReference type="ChEBI" id="CHEBI:57540"/>
        <dbReference type="ChEBI" id="CHEBI:57945"/>
        <dbReference type="ChEBI" id="CHEBI:132124"/>
    </reaction>
</comment>
<evidence type="ECO:0000256" key="4">
    <source>
        <dbReference type="ARBA" id="ARBA00023136"/>
    </source>
</evidence>
<feature type="transmembrane region" description="Helical" evidence="5">
    <location>
        <begin position="220"/>
        <end position="246"/>
    </location>
</feature>
<dbReference type="AlphaFoldDB" id="A1ALP6"/>
<reference evidence="7 10" key="1">
    <citation type="submission" date="2006-10" db="EMBL/GenBank/DDBJ databases">
        <title>Complete sequence of chromosome of Pelobacter propionicus DSM 2379.</title>
        <authorList>
            <consortium name="US DOE Joint Genome Institute"/>
            <person name="Copeland A."/>
            <person name="Lucas S."/>
            <person name="Lapidus A."/>
            <person name="Barry K."/>
            <person name="Detter J.C."/>
            <person name="Glavina del Rio T."/>
            <person name="Hammon N."/>
            <person name="Israni S."/>
            <person name="Dalin E."/>
            <person name="Tice H."/>
            <person name="Pitluck S."/>
            <person name="Saunders E."/>
            <person name="Brettin T."/>
            <person name="Bruce D."/>
            <person name="Han C."/>
            <person name="Tapia R."/>
            <person name="Schmutz J."/>
            <person name="Larimer F."/>
            <person name="Land M."/>
            <person name="Hauser L."/>
            <person name="Kyrpides N."/>
            <person name="Kim E."/>
            <person name="Lovley D."/>
            <person name="Richardson P."/>
        </authorList>
    </citation>
    <scope>NUCLEOTIDE SEQUENCE [LARGE SCALE GENOMIC DNA]</scope>
    <source>
        <strain evidence="7">DSM 2379</strain>
        <strain evidence="10">DSM 2379 / NBRC 103807 / OttBd1</strain>
    </source>
</reference>
<dbReference type="InterPro" id="IPR018086">
    <property type="entry name" value="NADH_UbQ_OxRdtase_su1_CS"/>
</dbReference>
<feature type="transmembrane region" description="Helical" evidence="5">
    <location>
        <begin position="188"/>
        <end position="208"/>
    </location>
</feature>
<feature type="transmembrane region" description="Helical" evidence="5">
    <location>
        <begin position="93"/>
        <end position="113"/>
    </location>
</feature>
<proteinExistence type="inferred from homology"/>
<accession>A1ALP6</accession>
<comment type="subcellular location">
    <subcellularLocation>
        <location evidence="5">Cell inner membrane</location>
        <topology evidence="5">Multi-pass membrane protein</topology>
    </subcellularLocation>
    <subcellularLocation>
        <location evidence="6">Cell membrane</location>
        <topology evidence="6">Multi-pass membrane protein</topology>
    </subcellularLocation>
    <subcellularLocation>
        <location evidence="1">Membrane</location>
        <topology evidence="1">Multi-pass membrane protein</topology>
    </subcellularLocation>
</comment>
<dbReference type="PANTHER" id="PTHR11432:SF3">
    <property type="entry name" value="NADH-UBIQUINONE OXIDOREDUCTASE CHAIN 1"/>
    <property type="match status" value="1"/>
</dbReference>
<evidence type="ECO:0000313" key="7">
    <source>
        <dbReference type="EMBL" id="ABK98266.1"/>
    </source>
</evidence>
<protein>
    <recommendedName>
        <fullName evidence="5">NADH-quinone oxidoreductase subunit H</fullName>
        <ecNumber evidence="5">7.1.1.-</ecNumber>
    </recommendedName>
    <alternativeName>
        <fullName evidence="5">NADH dehydrogenase I subunit H</fullName>
    </alternativeName>
    <alternativeName>
        <fullName evidence="5">NDH-1 subunit H</fullName>
    </alternativeName>
</protein>
<organism evidence="7 10">
    <name type="scientific">Pelobacter propionicus (strain DSM 2379 / NBRC 103807 / OttBd1)</name>
    <dbReference type="NCBI Taxonomy" id="338966"/>
    <lineage>
        <taxon>Bacteria</taxon>
        <taxon>Pseudomonadati</taxon>
        <taxon>Thermodesulfobacteriota</taxon>
        <taxon>Desulfuromonadia</taxon>
        <taxon>Desulfuromonadales</taxon>
        <taxon>Desulfuromonadaceae</taxon>
        <taxon>Pelobacter</taxon>
    </lineage>
</organism>
<keyword evidence="5" id="KW-1003">Cell membrane</keyword>
<feature type="transmembrane region" description="Helical" evidence="5">
    <location>
        <begin position="6"/>
        <end position="29"/>
    </location>
</feature>
<dbReference type="HAMAP" id="MF_01350">
    <property type="entry name" value="NDH1_NuoH"/>
    <property type="match status" value="1"/>
</dbReference>
<gene>
    <name evidence="5" type="primary">nuoH</name>
    <name evidence="7" type="ordered locus">Ppro_0635</name>
    <name evidence="8" type="ordered locus">Ppro_1630</name>
    <name evidence="9" type="ordered locus">Ppro_3186</name>
</gene>
<comment type="similarity">
    <text evidence="5 6">Belongs to the complex I subunit 1 family.</text>
</comment>
<dbReference type="RefSeq" id="WP_011734579.1">
    <property type="nucleotide sequence ID" value="NC_008609.1"/>
</dbReference>
<dbReference type="OrthoDB" id="9803734at2"/>
<keyword evidence="4 5" id="KW-0472">Membrane</keyword>
<dbReference type="EMBL" id="CP000482">
    <property type="protein sequence ID" value="ABK99245.1"/>
    <property type="molecule type" value="Genomic_DNA"/>
</dbReference>
<dbReference type="Proteomes" id="UP000006732">
    <property type="component" value="Chromosome"/>
</dbReference>
<keyword evidence="7" id="KW-0560">Oxidoreductase</keyword>
<keyword evidence="5 6" id="KW-0520">NAD</keyword>
<keyword evidence="5" id="KW-0997">Cell inner membrane</keyword>
<dbReference type="GO" id="GO:0048038">
    <property type="term" value="F:quinone binding"/>
    <property type="evidence" value="ECO:0007669"/>
    <property type="project" value="UniProtKB-KW"/>
</dbReference>
<evidence type="ECO:0000256" key="5">
    <source>
        <dbReference type="HAMAP-Rule" id="MF_01350"/>
    </source>
</evidence>
<comment type="function">
    <text evidence="5">NDH-1 shuttles electrons from NADH, via FMN and iron-sulfur (Fe-S) centers, to quinones in the respiratory chain. The immediate electron acceptor for the enzyme in this species is believed to be ubiquinone. Couples the redox reaction to proton translocation (for every two electrons transferred, four hydrogen ions are translocated across the cytoplasmic membrane), and thus conserves the redox energy in a proton gradient. This subunit may bind ubiquinone.</text>
</comment>
<keyword evidence="5" id="KW-1278">Translocase</keyword>
<feature type="transmembrane region" description="Helical" evidence="5">
    <location>
        <begin position="148"/>
        <end position="167"/>
    </location>
</feature>
<comment type="subunit">
    <text evidence="5">NDH-1 is composed of 14 different subunits. Subunits NuoA, H, J, K, L, M, N constitute the membrane sector of the complex.</text>
</comment>
<dbReference type="Pfam" id="PF00146">
    <property type="entry name" value="NADHdh"/>
    <property type="match status" value="1"/>
</dbReference>
<feature type="transmembrane region" description="Helical" evidence="5">
    <location>
        <begin position="283"/>
        <end position="301"/>
    </location>
</feature>
<feature type="transmembrane region" description="Helical" evidence="5">
    <location>
        <begin position="367"/>
        <end position="386"/>
    </location>
</feature>
<dbReference type="STRING" id="338966.Ppro_0635"/>
<feature type="transmembrane region" description="Helical" evidence="5">
    <location>
        <begin position="321"/>
        <end position="346"/>
    </location>
</feature>
<dbReference type="GO" id="GO:0016655">
    <property type="term" value="F:oxidoreductase activity, acting on NAD(P)H, quinone or similar compound as acceptor"/>
    <property type="evidence" value="ECO:0007669"/>
    <property type="project" value="UniProtKB-UniRule"/>
</dbReference>
<dbReference type="HOGENOM" id="CLU_015134_0_1_7"/>
<dbReference type="PROSITE" id="PS00668">
    <property type="entry name" value="COMPLEX1_ND1_2"/>
    <property type="match status" value="1"/>
</dbReference>
<dbReference type="InterPro" id="IPR001694">
    <property type="entry name" value="NADH_UbQ_OxRdtase_su1/FPO"/>
</dbReference>
<evidence type="ECO:0000256" key="3">
    <source>
        <dbReference type="ARBA" id="ARBA00022989"/>
    </source>
</evidence>
<name>A1ALP6_PELPD</name>
<dbReference type="GO" id="GO:0009060">
    <property type="term" value="P:aerobic respiration"/>
    <property type="evidence" value="ECO:0007669"/>
    <property type="project" value="TreeGrafter"/>
</dbReference>
<evidence type="ECO:0000256" key="1">
    <source>
        <dbReference type="ARBA" id="ARBA00004141"/>
    </source>
</evidence>
<evidence type="ECO:0000256" key="2">
    <source>
        <dbReference type="ARBA" id="ARBA00022692"/>
    </source>
</evidence>
<evidence type="ECO:0000313" key="10">
    <source>
        <dbReference type="Proteomes" id="UP000006732"/>
    </source>
</evidence>
<dbReference type="EC" id="7.1.1.-" evidence="5"/>